<dbReference type="InterPro" id="IPR008584">
    <property type="entry name" value="CXXC_Zn-binding_euk"/>
</dbReference>
<protein>
    <submittedName>
        <fullName evidence="1">Uncharacterized protein</fullName>
    </submittedName>
</protein>
<proteinExistence type="predicted"/>
<evidence type="ECO:0000313" key="1">
    <source>
        <dbReference type="EMBL" id="POV95216.1"/>
    </source>
</evidence>
<dbReference type="VEuPathDB" id="FungiDB:PSTT_16392"/>
<accession>A0A2S4UDG2</accession>
<organism evidence="1 2">
    <name type="scientific">Puccinia striiformis</name>
    <dbReference type="NCBI Taxonomy" id="27350"/>
    <lineage>
        <taxon>Eukaryota</taxon>
        <taxon>Fungi</taxon>
        <taxon>Dikarya</taxon>
        <taxon>Basidiomycota</taxon>
        <taxon>Pucciniomycotina</taxon>
        <taxon>Pucciniomycetes</taxon>
        <taxon>Pucciniales</taxon>
        <taxon>Pucciniaceae</taxon>
        <taxon>Puccinia</taxon>
    </lineage>
</organism>
<name>A0A2S4UDG2_9BASI</name>
<dbReference type="AlphaFoldDB" id="A0A2S4UDG2"/>
<sequence length="107" mass="12405">MVVEMCRSNTHFRAQEEVRILCGNSTLKLIVKNKSLSRSVRWNAEDVNLWNMIFEFSHYSCKTPATGEWNCKGAESGTKFKKIEFDDGEWHDYDEKSGLPTEIVRAK</sequence>
<dbReference type="EMBL" id="PKSL01000356">
    <property type="protein sequence ID" value="POV95216.1"/>
    <property type="molecule type" value="Genomic_DNA"/>
</dbReference>
<dbReference type="VEuPathDB" id="FungiDB:PSHT_06382"/>
<reference evidence="1" key="1">
    <citation type="submission" date="2017-12" db="EMBL/GenBank/DDBJ databases">
        <title>Gene loss provides genomic basis for host adaptation in cereal stripe rust fungi.</title>
        <authorList>
            <person name="Xia C."/>
        </authorList>
    </citation>
    <scope>NUCLEOTIDE SEQUENCE [LARGE SCALE GENOMIC DNA]</scope>
    <source>
        <strain evidence="1">93-210</strain>
    </source>
</reference>
<keyword evidence="2" id="KW-1185">Reference proteome</keyword>
<dbReference type="Pfam" id="PF05907">
    <property type="entry name" value="CXXC_Zn-b_euk"/>
    <property type="match status" value="1"/>
</dbReference>
<evidence type="ECO:0000313" key="2">
    <source>
        <dbReference type="Proteomes" id="UP000239156"/>
    </source>
</evidence>
<dbReference type="Proteomes" id="UP000239156">
    <property type="component" value="Unassembled WGS sequence"/>
</dbReference>
<dbReference type="SUPFAM" id="SSF141678">
    <property type="entry name" value="MAL13P1.257-like"/>
    <property type="match status" value="1"/>
</dbReference>
<comment type="caution">
    <text evidence="1">The sequence shown here is derived from an EMBL/GenBank/DDBJ whole genome shotgun (WGS) entry which is preliminary data.</text>
</comment>
<gene>
    <name evidence="1" type="ORF">PSTT_16392</name>
</gene>